<evidence type="ECO:0000313" key="12">
    <source>
        <dbReference type="Proteomes" id="UP001634394"/>
    </source>
</evidence>
<feature type="region of interest" description="Disordered" evidence="9">
    <location>
        <begin position="92"/>
        <end position="137"/>
    </location>
</feature>
<dbReference type="GO" id="GO:0005524">
    <property type="term" value="F:ATP binding"/>
    <property type="evidence" value="ECO:0007669"/>
    <property type="project" value="UniProtKB-KW"/>
</dbReference>
<protein>
    <recommendedName>
        <fullName evidence="1">non-specific serine/threonine protein kinase</fullName>
        <ecNumber evidence="1">2.7.11.1</ecNumber>
    </recommendedName>
</protein>
<sequence>MDQRDQQLYREALTSGSKRVENIRVMVIGHEGVGKTSLVKRLLGEEVKKQDTKVTEGIDLYHLEINHDTKEWIKIESDRPKLNRHIMLEVLHKHGTRGHSKSPKDAEKSSNGGNSILQTYNERSGNGNIEQPGKDENIYPRECTKTKILKTFETDPEIIQLVKEAQALPPRDIRSSPLSIMDFAGQFLYYTTHQTFMSWRTIYLLVTNMNLSLGDPVRKDNSGINVSDNEPRSIQDHVVYWLNSVHSHVLLPNEIDQIQGNVILVGTHLDEIPKSLVDDRRKKHFENIRELLKDRPLRYHLVDADFAVTNIEPDVTIDVLRKKIFDLAQKQDFWGTTIPARWLALENVLLKLAKEGKKVIPYTEVEILNESLEVKLESREALDAFLKFEHELGHCIFFGNETNETLRAHVMLDPQWLIEGLKVWIHSDDIIKKHPELTNQWYQFRRTGRLTEELIELLWSKHPELHEHQKHLLSVMEKLNIIAKAPLKDEHSAQDTFYWVPCMVQMSGSDYSKTLGDGEDLIMTPALCFVSTTKFIHVGVFHRLLAACLTKWQPCKKGDEYLMFSGLCEFELNKDHVLVLSFNDYVIQANVIRYSTRKYNPELSLCITTREYLFSTLREIADLLCPACDFDIYIKCAKTSPLSNEGLHKIKDLQENLEIRCAEHKRGSHCIRSDDLLGFWEGKGAN</sequence>
<dbReference type="Gene3D" id="1.10.10.10">
    <property type="entry name" value="Winged helix-like DNA-binding domain superfamily/Winged helix DNA-binding domain"/>
    <property type="match status" value="1"/>
</dbReference>
<keyword evidence="5" id="KW-0418">Kinase</keyword>
<evidence type="ECO:0000259" key="10">
    <source>
        <dbReference type="PROSITE" id="PS51424"/>
    </source>
</evidence>
<evidence type="ECO:0000256" key="8">
    <source>
        <dbReference type="ARBA" id="ARBA00048679"/>
    </source>
</evidence>
<evidence type="ECO:0000313" key="11">
    <source>
        <dbReference type="EMBL" id="KAL3854017.1"/>
    </source>
</evidence>
<comment type="catalytic activity">
    <reaction evidence="8">
        <text>L-seryl-[protein] + ATP = O-phospho-L-seryl-[protein] + ADP + H(+)</text>
        <dbReference type="Rhea" id="RHEA:17989"/>
        <dbReference type="Rhea" id="RHEA-COMP:9863"/>
        <dbReference type="Rhea" id="RHEA-COMP:11604"/>
        <dbReference type="ChEBI" id="CHEBI:15378"/>
        <dbReference type="ChEBI" id="CHEBI:29999"/>
        <dbReference type="ChEBI" id="CHEBI:30616"/>
        <dbReference type="ChEBI" id="CHEBI:83421"/>
        <dbReference type="ChEBI" id="CHEBI:456216"/>
        <dbReference type="EC" id="2.7.11.1"/>
    </reaction>
</comment>
<dbReference type="EMBL" id="JBJQND010000014">
    <property type="protein sequence ID" value="KAL3854017.1"/>
    <property type="molecule type" value="Genomic_DNA"/>
</dbReference>
<gene>
    <name evidence="11" type="ORF">ACJMK2_013301</name>
</gene>
<dbReference type="Pfam" id="PF16095">
    <property type="entry name" value="COR-A"/>
    <property type="match status" value="1"/>
</dbReference>
<dbReference type="InterPro" id="IPR036388">
    <property type="entry name" value="WH-like_DNA-bd_sf"/>
</dbReference>
<dbReference type="AlphaFoldDB" id="A0ABD3V0D7"/>
<evidence type="ECO:0000256" key="4">
    <source>
        <dbReference type="ARBA" id="ARBA00022741"/>
    </source>
</evidence>
<dbReference type="InterPro" id="IPR032171">
    <property type="entry name" value="COR-A"/>
</dbReference>
<organism evidence="11 12">
    <name type="scientific">Sinanodonta woodiana</name>
    <name type="common">Chinese pond mussel</name>
    <name type="synonym">Anodonta woodiana</name>
    <dbReference type="NCBI Taxonomy" id="1069815"/>
    <lineage>
        <taxon>Eukaryota</taxon>
        <taxon>Metazoa</taxon>
        <taxon>Spiralia</taxon>
        <taxon>Lophotrochozoa</taxon>
        <taxon>Mollusca</taxon>
        <taxon>Bivalvia</taxon>
        <taxon>Autobranchia</taxon>
        <taxon>Heteroconchia</taxon>
        <taxon>Palaeoheterodonta</taxon>
        <taxon>Unionida</taxon>
        <taxon>Unionoidea</taxon>
        <taxon>Unionidae</taxon>
        <taxon>Unioninae</taxon>
        <taxon>Sinanodonta</taxon>
    </lineage>
</organism>
<evidence type="ECO:0000256" key="6">
    <source>
        <dbReference type="ARBA" id="ARBA00022840"/>
    </source>
</evidence>
<accession>A0ABD3V0D7</accession>
<keyword evidence="2" id="KW-0808">Transferase</keyword>
<dbReference type="GO" id="GO:0016301">
    <property type="term" value="F:kinase activity"/>
    <property type="evidence" value="ECO:0007669"/>
    <property type="project" value="UniProtKB-KW"/>
</dbReference>
<dbReference type="InterPro" id="IPR020859">
    <property type="entry name" value="ROC"/>
</dbReference>
<dbReference type="PANTHER" id="PTHR47679">
    <property type="entry name" value="PROTEIN TORNADO 1"/>
    <property type="match status" value="1"/>
</dbReference>
<evidence type="ECO:0000256" key="2">
    <source>
        <dbReference type="ARBA" id="ARBA00022679"/>
    </source>
</evidence>
<name>A0ABD3V0D7_SINWO</name>
<dbReference type="Gene3D" id="3.40.50.300">
    <property type="entry name" value="P-loop containing nucleotide triphosphate hydrolases"/>
    <property type="match status" value="1"/>
</dbReference>
<reference evidence="11 12" key="1">
    <citation type="submission" date="2024-11" db="EMBL/GenBank/DDBJ databases">
        <title>Chromosome-level genome assembly of the freshwater bivalve Anodonta woodiana.</title>
        <authorList>
            <person name="Chen X."/>
        </authorList>
    </citation>
    <scope>NUCLEOTIDE SEQUENCE [LARGE SCALE GENOMIC DNA]</scope>
    <source>
        <strain evidence="11">MN2024</strain>
        <tissue evidence="11">Gills</tissue>
    </source>
</reference>
<dbReference type="EC" id="2.7.11.1" evidence="1"/>
<feature type="non-terminal residue" evidence="11">
    <location>
        <position position="686"/>
    </location>
</feature>
<keyword evidence="3" id="KW-0677">Repeat</keyword>
<evidence type="ECO:0000256" key="3">
    <source>
        <dbReference type="ARBA" id="ARBA00022737"/>
    </source>
</evidence>
<evidence type="ECO:0000256" key="9">
    <source>
        <dbReference type="SAM" id="MobiDB-lite"/>
    </source>
</evidence>
<dbReference type="PANTHER" id="PTHR47679:SF2">
    <property type="entry name" value="C-TERMINAL OF ROC (COR) DOMAIN-CONTAINING PROTEIN"/>
    <property type="match status" value="1"/>
</dbReference>
<evidence type="ECO:0000256" key="7">
    <source>
        <dbReference type="ARBA" id="ARBA00047899"/>
    </source>
</evidence>
<keyword evidence="12" id="KW-1185">Reference proteome</keyword>
<dbReference type="Proteomes" id="UP001634394">
    <property type="component" value="Unassembled WGS sequence"/>
</dbReference>
<keyword evidence="6" id="KW-0067">ATP-binding</keyword>
<evidence type="ECO:0000256" key="5">
    <source>
        <dbReference type="ARBA" id="ARBA00022777"/>
    </source>
</evidence>
<proteinExistence type="predicted"/>
<comment type="caution">
    <text evidence="11">The sequence shown here is derived from an EMBL/GenBank/DDBJ whole genome shotgun (WGS) entry which is preliminary data.</text>
</comment>
<feature type="domain" description="Roc" evidence="10">
    <location>
        <begin position="16"/>
        <end position="331"/>
    </location>
</feature>
<evidence type="ECO:0000256" key="1">
    <source>
        <dbReference type="ARBA" id="ARBA00012513"/>
    </source>
</evidence>
<feature type="compositionally biased region" description="Polar residues" evidence="9">
    <location>
        <begin position="109"/>
        <end position="129"/>
    </location>
</feature>
<dbReference type="SUPFAM" id="SSF52540">
    <property type="entry name" value="P-loop containing nucleoside triphosphate hydrolases"/>
    <property type="match status" value="1"/>
</dbReference>
<dbReference type="PROSITE" id="PS51424">
    <property type="entry name" value="ROC"/>
    <property type="match status" value="1"/>
</dbReference>
<dbReference type="InterPro" id="IPR027417">
    <property type="entry name" value="P-loop_NTPase"/>
</dbReference>
<comment type="catalytic activity">
    <reaction evidence="7">
        <text>L-threonyl-[protein] + ATP = O-phospho-L-threonyl-[protein] + ADP + H(+)</text>
        <dbReference type="Rhea" id="RHEA:46608"/>
        <dbReference type="Rhea" id="RHEA-COMP:11060"/>
        <dbReference type="Rhea" id="RHEA-COMP:11605"/>
        <dbReference type="ChEBI" id="CHEBI:15378"/>
        <dbReference type="ChEBI" id="CHEBI:30013"/>
        <dbReference type="ChEBI" id="CHEBI:30616"/>
        <dbReference type="ChEBI" id="CHEBI:61977"/>
        <dbReference type="ChEBI" id="CHEBI:456216"/>
        <dbReference type="EC" id="2.7.11.1"/>
    </reaction>
</comment>
<keyword evidence="4" id="KW-0547">Nucleotide-binding</keyword>